<proteinExistence type="predicted"/>
<reference evidence="6" key="1">
    <citation type="journal article" date="2019" name="Int. J. Syst. Evol. Microbiol.">
        <title>The Global Catalogue of Microorganisms (GCM) 10K type strain sequencing project: providing services to taxonomists for standard genome sequencing and annotation.</title>
        <authorList>
            <consortium name="The Broad Institute Genomics Platform"/>
            <consortium name="The Broad Institute Genome Sequencing Center for Infectious Disease"/>
            <person name="Wu L."/>
            <person name="Ma J."/>
        </authorList>
    </citation>
    <scope>NUCLEOTIDE SEQUENCE [LARGE SCALE GENOMIC DNA]</scope>
    <source>
        <strain evidence="6">CGMCC 1.15180</strain>
    </source>
</reference>
<sequence>MRTGAQAGGRESMAELGLQDTHGILDRPWVRPERTSAGLGWEHLYLSSQRELPYRDAFDGARSHLLILHLDGPVTVRRGRRGLASARRILPGGLFLHPADTELDVELGGRLDTVHVYLADEALQAAAGEAGGRRVRLVEEFGVTDPLLEQLVRALEGVVRDWEPGAVTYADQLATMIAGQLARHHSTRRPAPALPATRSRSGLTERQFDAVRELLDTRLAEPLPLADLAAAANLSVSQFARSFKARTGLPPHRYLMRLRVEQAARLLRTTTVPISEVAARCGFSHQEHLTRVLRAQLGTTPGALRRGE</sequence>
<dbReference type="InterPro" id="IPR050204">
    <property type="entry name" value="AraC_XylS_family_regulators"/>
</dbReference>
<dbReference type="Pfam" id="PF12833">
    <property type="entry name" value="HTH_18"/>
    <property type="match status" value="1"/>
</dbReference>
<name>A0ABW1MHJ1_9ACTN</name>
<keyword evidence="3" id="KW-0804">Transcription</keyword>
<evidence type="ECO:0000256" key="2">
    <source>
        <dbReference type="ARBA" id="ARBA00023125"/>
    </source>
</evidence>
<comment type="caution">
    <text evidence="5">The sequence shown here is derived from an EMBL/GenBank/DDBJ whole genome shotgun (WGS) entry which is preliminary data.</text>
</comment>
<evidence type="ECO:0000256" key="3">
    <source>
        <dbReference type="ARBA" id="ARBA00023163"/>
    </source>
</evidence>
<evidence type="ECO:0000313" key="5">
    <source>
        <dbReference type="EMBL" id="MFC6063195.1"/>
    </source>
</evidence>
<dbReference type="SMART" id="SM00342">
    <property type="entry name" value="HTH_ARAC"/>
    <property type="match status" value="1"/>
</dbReference>
<dbReference type="RefSeq" id="WP_245659280.1">
    <property type="nucleotide sequence ID" value="NZ_JBHSPX010000004.1"/>
</dbReference>
<evidence type="ECO:0000259" key="4">
    <source>
        <dbReference type="PROSITE" id="PS01124"/>
    </source>
</evidence>
<dbReference type="PROSITE" id="PS01124">
    <property type="entry name" value="HTH_ARAC_FAMILY_2"/>
    <property type="match status" value="1"/>
</dbReference>
<accession>A0ABW1MHJ1</accession>
<gene>
    <name evidence="5" type="ORF">ACFP4F_11595</name>
</gene>
<dbReference type="InterPro" id="IPR009057">
    <property type="entry name" value="Homeodomain-like_sf"/>
</dbReference>
<dbReference type="Proteomes" id="UP001596139">
    <property type="component" value="Unassembled WGS sequence"/>
</dbReference>
<dbReference type="EMBL" id="JBHSPX010000004">
    <property type="protein sequence ID" value="MFC6063195.1"/>
    <property type="molecule type" value="Genomic_DNA"/>
</dbReference>
<dbReference type="Gene3D" id="1.10.10.60">
    <property type="entry name" value="Homeodomain-like"/>
    <property type="match status" value="2"/>
</dbReference>
<keyword evidence="2" id="KW-0238">DNA-binding</keyword>
<dbReference type="InterPro" id="IPR018060">
    <property type="entry name" value="HTH_AraC"/>
</dbReference>
<evidence type="ECO:0000313" key="6">
    <source>
        <dbReference type="Proteomes" id="UP001596139"/>
    </source>
</evidence>
<evidence type="ECO:0000256" key="1">
    <source>
        <dbReference type="ARBA" id="ARBA00023015"/>
    </source>
</evidence>
<feature type="domain" description="HTH araC/xylS-type" evidence="4">
    <location>
        <begin position="209"/>
        <end position="307"/>
    </location>
</feature>
<dbReference type="PANTHER" id="PTHR46796:SF6">
    <property type="entry name" value="ARAC SUBFAMILY"/>
    <property type="match status" value="1"/>
</dbReference>
<dbReference type="SUPFAM" id="SSF46689">
    <property type="entry name" value="Homeodomain-like"/>
    <property type="match status" value="2"/>
</dbReference>
<dbReference type="PANTHER" id="PTHR46796">
    <property type="entry name" value="HTH-TYPE TRANSCRIPTIONAL ACTIVATOR RHAS-RELATED"/>
    <property type="match status" value="1"/>
</dbReference>
<protein>
    <submittedName>
        <fullName evidence="5">Helix-turn-helix transcriptional regulator</fullName>
    </submittedName>
</protein>
<keyword evidence="6" id="KW-1185">Reference proteome</keyword>
<keyword evidence="1" id="KW-0805">Transcription regulation</keyword>
<organism evidence="5 6">
    <name type="scientific">Streptomyces ochraceiscleroticus</name>
    <dbReference type="NCBI Taxonomy" id="47761"/>
    <lineage>
        <taxon>Bacteria</taxon>
        <taxon>Bacillati</taxon>
        <taxon>Actinomycetota</taxon>
        <taxon>Actinomycetes</taxon>
        <taxon>Kitasatosporales</taxon>
        <taxon>Streptomycetaceae</taxon>
        <taxon>Streptomyces</taxon>
    </lineage>
</organism>